<organism evidence="1">
    <name type="scientific">marine sediment metagenome</name>
    <dbReference type="NCBI Taxonomy" id="412755"/>
    <lineage>
        <taxon>unclassified sequences</taxon>
        <taxon>metagenomes</taxon>
        <taxon>ecological metagenomes</taxon>
    </lineage>
</organism>
<accession>A0A0F9PHM3</accession>
<evidence type="ECO:0000313" key="1">
    <source>
        <dbReference type="EMBL" id="KKN00536.1"/>
    </source>
</evidence>
<gene>
    <name evidence="1" type="ORF">LCGC14_1136940</name>
</gene>
<reference evidence="1" key="1">
    <citation type="journal article" date="2015" name="Nature">
        <title>Complex archaea that bridge the gap between prokaryotes and eukaryotes.</title>
        <authorList>
            <person name="Spang A."/>
            <person name="Saw J.H."/>
            <person name="Jorgensen S.L."/>
            <person name="Zaremba-Niedzwiedzka K."/>
            <person name="Martijn J."/>
            <person name="Lind A.E."/>
            <person name="van Eijk R."/>
            <person name="Schleper C."/>
            <person name="Guy L."/>
            <person name="Ettema T.J."/>
        </authorList>
    </citation>
    <scope>NUCLEOTIDE SEQUENCE</scope>
</reference>
<dbReference type="AlphaFoldDB" id="A0A0F9PHM3"/>
<proteinExistence type="predicted"/>
<protein>
    <submittedName>
        <fullName evidence="1">Uncharacterized protein</fullName>
    </submittedName>
</protein>
<comment type="caution">
    <text evidence="1">The sequence shown here is derived from an EMBL/GenBank/DDBJ whole genome shotgun (WGS) entry which is preliminary data.</text>
</comment>
<name>A0A0F9PHM3_9ZZZZ</name>
<sequence length="54" mass="6258">MAKEHNGCEWKRDAAGGYYTTECNNRFEDDYGCTMEEYGYKFCPYCGKPIVSKP</sequence>
<dbReference type="EMBL" id="LAZR01005365">
    <property type="protein sequence ID" value="KKN00536.1"/>
    <property type="molecule type" value="Genomic_DNA"/>
</dbReference>